<gene>
    <name evidence="1" type="ORF">A3841_11000</name>
</gene>
<proteinExistence type="predicted"/>
<keyword evidence="2" id="KW-1185">Reference proteome</keyword>
<dbReference type="Proteomes" id="UP000186551">
    <property type="component" value="Unassembled WGS sequence"/>
</dbReference>
<accession>A0A1Q5PH97</accession>
<dbReference type="STRING" id="1797110.A3841_11000"/>
<dbReference type="EMBL" id="LVWA01000003">
    <property type="protein sequence ID" value="OKL41561.1"/>
    <property type="molecule type" value="Genomic_DNA"/>
</dbReference>
<dbReference type="AlphaFoldDB" id="A0A1Q5PH97"/>
<reference evidence="1 2" key="1">
    <citation type="submission" date="2016-03" db="EMBL/GenBank/DDBJ databases">
        <title>Genome sequence of Pontibacter sp. nov., of the family cytophagaceae, isolated from marine sediment of the Yellow Sea, China.</title>
        <authorList>
            <person name="Zhang G."/>
            <person name="Zhang R."/>
        </authorList>
    </citation>
    <scope>NUCLEOTIDE SEQUENCE [LARGE SCALE GENOMIC DNA]</scope>
    <source>
        <strain evidence="1 2">S10-8</strain>
    </source>
</reference>
<comment type="caution">
    <text evidence="1">The sequence shown here is derived from an EMBL/GenBank/DDBJ whole genome shotgun (WGS) entry which is preliminary data.</text>
</comment>
<sequence length="61" mass="6765">MYFLPAPANTGQHGVQELAALAQLLQLLFRRLLQRNLCSLQYKAGLDATTVAGPPFYTLFL</sequence>
<evidence type="ECO:0000313" key="2">
    <source>
        <dbReference type="Proteomes" id="UP000186551"/>
    </source>
</evidence>
<evidence type="ECO:0000313" key="1">
    <source>
        <dbReference type="EMBL" id="OKL41561.1"/>
    </source>
</evidence>
<name>A0A1Q5PH97_9BACT</name>
<organism evidence="1 2">
    <name type="scientific">Pontibacter flavimaris</name>
    <dbReference type="NCBI Taxonomy" id="1797110"/>
    <lineage>
        <taxon>Bacteria</taxon>
        <taxon>Pseudomonadati</taxon>
        <taxon>Bacteroidota</taxon>
        <taxon>Cytophagia</taxon>
        <taxon>Cytophagales</taxon>
        <taxon>Hymenobacteraceae</taxon>
        <taxon>Pontibacter</taxon>
    </lineage>
</organism>
<protein>
    <submittedName>
        <fullName evidence="1">Uncharacterized protein</fullName>
    </submittedName>
</protein>